<dbReference type="Gene3D" id="1.10.3430.10">
    <property type="entry name" value="Ammonium transporter AmtB like domains"/>
    <property type="match status" value="2"/>
</dbReference>
<comment type="caution">
    <text evidence="12">The sequence shown here is derived from an EMBL/GenBank/DDBJ whole genome shotgun (WGS) entry which is preliminary data.</text>
</comment>
<dbReference type="InterPro" id="IPR024041">
    <property type="entry name" value="NH4_transpt_AmtB-like_dom"/>
</dbReference>
<dbReference type="EMBL" id="JAXBLV010000240">
    <property type="protein sequence ID" value="MDY3563466.1"/>
    <property type="molecule type" value="Genomic_DNA"/>
</dbReference>
<evidence type="ECO:0000256" key="1">
    <source>
        <dbReference type="ARBA" id="ARBA00004141"/>
    </source>
</evidence>
<feature type="transmembrane region" description="Helical" evidence="9">
    <location>
        <begin position="310"/>
        <end position="333"/>
    </location>
</feature>
<feature type="domain" description="Ammonium transporter AmtB-like" evidence="11">
    <location>
        <begin position="183"/>
        <end position="543"/>
    </location>
</feature>
<dbReference type="PANTHER" id="PTHR43029">
    <property type="entry name" value="AMMONIUM TRANSPORTER MEP2"/>
    <property type="match status" value="1"/>
</dbReference>
<accession>A0ABU5F788</accession>
<evidence type="ECO:0000256" key="5">
    <source>
        <dbReference type="ARBA" id="ARBA00022989"/>
    </source>
</evidence>
<keyword evidence="10" id="KW-0732">Signal</keyword>
<dbReference type="SUPFAM" id="SSF111352">
    <property type="entry name" value="Ammonium transporter"/>
    <property type="match status" value="1"/>
</dbReference>
<evidence type="ECO:0000256" key="2">
    <source>
        <dbReference type="ARBA" id="ARBA00005887"/>
    </source>
</evidence>
<dbReference type="InterPro" id="IPR018047">
    <property type="entry name" value="Ammonium_transpt_CS"/>
</dbReference>
<evidence type="ECO:0000313" key="13">
    <source>
        <dbReference type="Proteomes" id="UP001272242"/>
    </source>
</evidence>
<feature type="transmembrane region" description="Helical" evidence="9">
    <location>
        <begin position="363"/>
        <end position="385"/>
    </location>
</feature>
<keyword evidence="6 9" id="KW-0472">Membrane</keyword>
<dbReference type="NCBIfam" id="TIGR00836">
    <property type="entry name" value="amt"/>
    <property type="match status" value="1"/>
</dbReference>
<feature type="transmembrane region" description="Helical" evidence="9">
    <location>
        <begin position="460"/>
        <end position="477"/>
    </location>
</feature>
<keyword evidence="3" id="KW-0813">Transport</keyword>
<evidence type="ECO:0000259" key="11">
    <source>
        <dbReference type="Pfam" id="PF00909"/>
    </source>
</evidence>
<evidence type="ECO:0000256" key="9">
    <source>
        <dbReference type="SAM" id="Phobius"/>
    </source>
</evidence>
<feature type="coiled-coil region" evidence="8">
    <location>
        <begin position="44"/>
        <end position="109"/>
    </location>
</feature>
<reference evidence="13" key="1">
    <citation type="journal article" date="2023" name="Mar. Drugs">
        <title>Gemmata algarum, a Novel Planctomycete Isolated from an Algal Mat, Displays Antimicrobial Activity.</title>
        <authorList>
            <person name="Kumar G."/>
            <person name="Kallscheuer N."/>
            <person name="Kashif M."/>
            <person name="Ahamad S."/>
            <person name="Jagadeeshwari U."/>
            <person name="Pannikurungottu S."/>
            <person name="Haufschild T."/>
            <person name="Kabuu M."/>
            <person name="Sasikala C."/>
            <person name="Jogler C."/>
            <person name="Ramana C."/>
        </authorList>
    </citation>
    <scope>NUCLEOTIDE SEQUENCE [LARGE SCALE GENOMIC DNA]</scope>
    <source>
        <strain evidence="13">JC673</strain>
    </source>
</reference>
<keyword evidence="4 9" id="KW-0812">Transmembrane</keyword>
<dbReference type="Pfam" id="PF00909">
    <property type="entry name" value="Ammonium_transp"/>
    <property type="match status" value="1"/>
</dbReference>
<dbReference type="PROSITE" id="PS51257">
    <property type="entry name" value="PROKAR_LIPOPROTEIN"/>
    <property type="match status" value="1"/>
</dbReference>
<feature type="chain" id="PRO_5047219971" evidence="10">
    <location>
        <begin position="25"/>
        <end position="836"/>
    </location>
</feature>
<evidence type="ECO:0000256" key="6">
    <source>
        <dbReference type="ARBA" id="ARBA00023136"/>
    </source>
</evidence>
<dbReference type="PANTHER" id="PTHR43029:SF10">
    <property type="entry name" value="AMMONIUM TRANSPORTER MEP2"/>
    <property type="match status" value="1"/>
</dbReference>
<gene>
    <name evidence="12" type="primary">amt</name>
    <name evidence="12" type="ORF">R5W23_005077</name>
</gene>
<sequence length="836" mass="88131">MQVRRLLFASLLFAGCCWLPSAWAPTSGRAFAQEENKKATKAKTDDTETAITELKKALKATEKELDATKKAIDDLKTSTADTKAAATKIATLEKELAAATKTSAGLKADLAKLTADVNAVKAVSGDGKATAEKLVAIEKGADESKKAAEGLKKEAEDLKKATEKGFADAGTAATTGKERGDTAWMLVSSAFVLLMVPGLALFYGGMVRRKNVLATMMHSMAALAVVGVFWVTIGYALAFGPSVFKISALGATDGGLIGWSWDLVLLKGIDATAKLPGYDIPVYLHVMFQGMFAIITPALISGAIAERIRFWPFCLFMLLWVTFVYCPLAHMVWAWDWFDKTLPAAKQGANAIGLLGKMGALDFAGGTVVHIAAGMAGLACCLVIGKRAGYPKQIAHPNSMVLTLLGAGLLWFGWFGFNGGSSVRGDALAVSAFAATQAAAAAAGLAWMLVEWIHKGKPTALGLASGIVAGLVAVTPASGYVYMWGAALIGVAAAVICYIAVALKNVLGYDDSLDAFGVHGVGGFVGAVLTGLCCSQLVQSGSADGLLAYPVHRARYEALTKDEGKLIKDAIAAKEAAEKAAKDKEAALEPELKPLTDAKDAAEKAFNEATPGKREAQAEAFTKAKENWQKKNDELTAVQYEAGVKADEVTKLEAEKTALQPIIDKQDLDGKSAVSQLIIQTKAAVVSAVFAFVLSVVLVIATQAITLGNFKTSERSEAEGLDRTEHGEVGFDFSGATESVTVASTEPRAASAPRGNGRFEVQVAGVDAKELMEVWSRLCQPTDGAPDKDFIAVYPHVTTVRGTTFRCRDGSPEAIAKRLASLFTRHTKKTVTAAKV</sequence>
<dbReference type="PROSITE" id="PS01219">
    <property type="entry name" value="AMMONIUM_TRANSP"/>
    <property type="match status" value="1"/>
</dbReference>
<protein>
    <submittedName>
        <fullName evidence="12">Ammonium transporter</fullName>
    </submittedName>
</protein>
<evidence type="ECO:0000256" key="3">
    <source>
        <dbReference type="ARBA" id="ARBA00022448"/>
    </source>
</evidence>
<proteinExistence type="inferred from homology"/>
<feature type="transmembrane region" description="Helical" evidence="9">
    <location>
        <begin position="282"/>
        <end position="303"/>
    </location>
</feature>
<feature type="transmembrane region" description="Helical" evidence="9">
    <location>
        <begin position="427"/>
        <end position="448"/>
    </location>
</feature>
<dbReference type="RefSeq" id="WP_320689658.1">
    <property type="nucleotide sequence ID" value="NZ_JAXBLV010000240.1"/>
</dbReference>
<feature type="transmembrane region" description="Helical" evidence="9">
    <location>
        <begin position="483"/>
        <end position="503"/>
    </location>
</feature>
<keyword evidence="5 9" id="KW-1133">Transmembrane helix</keyword>
<comment type="subcellular location">
    <subcellularLocation>
        <location evidence="1">Membrane</location>
        <topology evidence="1">Multi-pass membrane protein</topology>
    </subcellularLocation>
</comment>
<evidence type="ECO:0000256" key="4">
    <source>
        <dbReference type="ARBA" id="ARBA00022692"/>
    </source>
</evidence>
<organism evidence="12 13">
    <name type="scientific">Gemmata algarum</name>
    <dbReference type="NCBI Taxonomy" id="2975278"/>
    <lineage>
        <taxon>Bacteria</taxon>
        <taxon>Pseudomonadati</taxon>
        <taxon>Planctomycetota</taxon>
        <taxon>Planctomycetia</taxon>
        <taxon>Gemmatales</taxon>
        <taxon>Gemmataceae</taxon>
        <taxon>Gemmata</taxon>
    </lineage>
</organism>
<evidence type="ECO:0000256" key="10">
    <source>
        <dbReference type="SAM" id="SignalP"/>
    </source>
</evidence>
<keyword evidence="13" id="KW-1185">Reference proteome</keyword>
<feature type="transmembrane region" description="Helical" evidence="9">
    <location>
        <begin position="397"/>
        <end position="415"/>
    </location>
</feature>
<dbReference type="InterPro" id="IPR029020">
    <property type="entry name" value="Ammonium/urea_transptr"/>
</dbReference>
<feature type="signal peptide" evidence="10">
    <location>
        <begin position="1"/>
        <end position="24"/>
    </location>
</feature>
<keyword evidence="8" id="KW-0175">Coiled coil</keyword>
<dbReference type="Proteomes" id="UP001272242">
    <property type="component" value="Unassembled WGS sequence"/>
</dbReference>
<comment type="similarity">
    <text evidence="2">Belongs to the ammonia transporter channel (TC 1.A.11.2) family.</text>
</comment>
<evidence type="ECO:0000313" key="12">
    <source>
        <dbReference type="EMBL" id="MDY3563466.1"/>
    </source>
</evidence>
<feature type="transmembrane region" description="Helical" evidence="9">
    <location>
        <begin position="183"/>
        <end position="204"/>
    </location>
</feature>
<dbReference type="InterPro" id="IPR001905">
    <property type="entry name" value="Ammonium_transpt"/>
</dbReference>
<feature type="transmembrane region" description="Helical" evidence="9">
    <location>
        <begin position="216"/>
        <end position="238"/>
    </location>
</feature>
<evidence type="ECO:0000256" key="8">
    <source>
        <dbReference type="SAM" id="Coils"/>
    </source>
</evidence>
<feature type="transmembrane region" description="Helical" evidence="9">
    <location>
        <begin position="683"/>
        <end position="705"/>
    </location>
</feature>
<name>A0ABU5F788_9BACT</name>
<keyword evidence="7" id="KW-0924">Ammonia transport</keyword>
<evidence type="ECO:0000256" key="7">
    <source>
        <dbReference type="ARBA" id="ARBA00023177"/>
    </source>
</evidence>